<evidence type="ECO:0000259" key="14">
    <source>
        <dbReference type="Pfam" id="PF16900"/>
    </source>
</evidence>
<dbReference type="GO" id="GO:0006310">
    <property type="term" value="P:DNA recombination"/>
    <property type="evidence" value="ECO:0007669"/>
    <property type="project" value="InterPro"/>
</dbReference>
<feature type="compositionally biased region" description="Low complexity" evidence="10">
    <location>
        <begin position="134"/>
        <end position="165"/>
    </location>
</feature>
<protein>
    <recommendedName>
        <fullName evidence="9">Replication protein A subunit</fullName>
    </recommendedName>
</protein>
<reference evidence="15" key="1">
    <citation type="submission" date="2023-01" db="EMBL/GenBank/DDBJ databases">
        <title>Metagenome sequencing of chrysophaentin producing Chrysophaeum taylorii.</title>
        <authorList>
            <person name="Davison J."/>
            <person name="Bewley C."/>
        </authorList>
    </citation>
    <scope>NUCLEOTIDE SEQUENCE</scope>
    <source>
        <strain evidence="15">NIES-1699</strain>
    </source>
</reference>
<dbReference type="FunFam" id="2.40.50.140:FF:000090">
    <property type="entry name" value="Replication protein A subunit"/>
    <property type="match status" value="1"/>
</dbReference>
<dbReference type="GO" id="GO:0008270">
    <property type="term" value="F:zinc ion binding"/>
    <property type="evidence" value="ECO:0007669"/>
    <property type="project" value="UniProtKB-KW"/>
</dbReference>
<dbReference type="GO" id="GO:0006260">
    <property type="term" value="P:DNA replication"/>
    <property type="evidence" value="ECO:0007669"/>
    <property type="project" value="UniProtKB-KW"/>
</dbReference>
<evidence type="ECO:0000256" key="1">
    <source>
        <dbReference type="ARBA" id="ARBA00004123"/>
    </source>
</evidence>
<feature type="domain" description="Replication factor-A protein 1 N-terminal" evidence="12">
    <location>
        <begin position="4"/>
        <end position="98"/>
    </location>
</feature>
<keyword evidence="3 9" id="KW-0235">DNA replication</keyword>
<dbReference type="Gene3D" id="2.40.50.140">
    <property type="entry name" value="Nucleic acid-binding proteins"/>
    <property type="match status" value="4"/>
</dbReference>
<feature type="domain" description="Replication factor A C-terminal" evidence="13">
    <location>
        <begin position="559"/>
        <end position="708"/>
    </location>
</feature>
<dbReference type="NCBIfam" id="TIGR00617">
    <property type="entry name" value="rpa1"/>
    <property type="match status" value="1"/>
</dbReference>
<dbReference type="InterPro" id="IPR004591">
    <property type="entry name" value="Rfa1"/>
</dbReference>
<evidence type="ECO:0000256" key="9">
    <source>
        <dbReference type="RuleBase" id="RU364130"/>
    </source>
</evidence>
<feature type="compositionally biased region" description="Polar residues" evidence="10">
    <location>
        <begin position="166"/>
        <end position="214"/>
    </location>
</feature>
<dbReference type="PANTHER" id="PTHR47165">
    <property type="entry name" value="OS03G0429900 PROTEIN"/>
    <property type="match status" value="1"/>
</dbReference>
<evidence type="ECO:0000259" key="13">
    <source>
        <dbReference type="Pfam" id="PF08646"/>
    </source>
</evidence>
<comment type="similarity">
    <text evidence="2 9">Belongs to the replication factor A protein 1 family.</text>
</comment>
<dbReference type="InterPro" id="IPR013955">
    <property type="entry name" value="Rep_factor-A_C"/>
</dbReference>
<name>A0AAD7U7Y7_9STRA</name>
<evidence type="ECO:0000256" key="3">
    <source>
        <dbReference type="ARBA" id="ARBA00022705"/>
    </source>
</evidence>
<dbReference type="FunFam" id="2.40.50.140:FF:000041">
    <property type="entry name" value="Replication protein A subunit"/>
    <property type="match status" value="1"/>
</dbReference>
<dbReference type="InterPro" id="IPR047192">
    <property type="entry name" value="Euk_RPA1_DBD_C"/>
</dbReference>
<dbReference type="GO" id="GO:0005634">
    <property type="term" value="C:nucleus"/>
    <property type="evidence" value="ECO:0007669"/>
    <property type="project" value="UniProtKB-SubCell"/>
</dbReference>
<evidence type="ECO:0000313" key="15">
    <source>
        <dbReference type="EMBL" id="KAJ8599856.1"/>
    </source>
</evidence>
<dbReference type="SUPFAM" id="SSF50249">
    <property type="entry name" value="Nucleic acid-binding proteins"/>
    <property type="match status" value="4"/>
</dbReference>
<dbReference type="GO" id="GO:0003677">
    <property type="term" value="F:DNA binding"/>
    <property type="evidence" value="ECO:0007669"/>
    <property type="project" value="UniProtKB-KW"/>
</dbReference>
<dbReference type="Pfam" id="PF08646">
    <property type="entry name" value="Rep_fac-A_C"/>
    <property type="match status" value="1"/>
</dbReference>
<keyword evidence="5 9" id="KW-0863">Zinc-finger</keyword>
<evidence type="ECO:0000256" key="8">
    <source>
        <dbReference type="ARBA" id="ARBA00023242"/>
    </source>
</evidence>
<gene>
    <name evidence="15" type="ORF">CTAYLR_005613</name>
</gene>
<dbReference type="CDD" id="cd04477">
    <property type="entry name" value="RPA1N"/>
    <property type="match status" value="1"/>
</dbReference>
<dbReference type="Pfam" id="PF04057">
    <property type="entry name" value="Rep-A_N"/>
    <property type="match status" value="1"/>
</dbReference>
<evidence type="ECO:0000259" key="12">
    <source>
        <dbReference type="Pfam" id="PF04057"/>
    </source>
</evidence>
<dbReference type="InterPro" id="IPR012340">
    <property type="entry name" value="NA-bd_OB-fold"/>
</dbReference>
<dbReference type="InterPro" id="IPR031657">
    <property type="entry name" value="REPA_OB_2"/>
</dbReference>
<feature type="domain" description="Replication protein A OB" evidence="14">
    <location>
        <begin position="406"/>
        <end position="496"/>
    </location>
</feature>
<evidence type="ECO:0000256" key="7">
    <source>
        <dbReference type="ARBA" id="ARBA00023125"/>
    </source>
</evidence>
<organism evidence="15 16">
    <name type="scientific">Chrysophaeum taylorii</name>
    <dbReference type="NCBI Taxonomy" id="2483200"/>
    <lineage>
        <taxon>Eukaryota</taxon>
        <taxon>Sar</taxon>
        <taxon>Stramenopiles</taxon>
        <taxon>Ochrophyta</taxon>
        <taxon>Pelagophyceae</taxon>
        <taxon>Pelagomonadales</taxon>
        <taxon>Pelagomonadaceae</taxon>
        <taxon>Chrysophaeum</taxon>
    </lineage>
</organism>
<evidence type="ECO:0000259" key="11">
    <source>
        <dbReference type="Pfam" id="PF01336"/>
    </source>
</evidence>
<dbReference type="GO" id="GO:0006281">
    <property type="term" value="P:DNA repair"/>
    <property type="evidence" value="ECO:0007669"/>
    <property type="project" value="InterPro"/>
</dbReference>
<dbReference type="AlphaFoldDB" id="A0AAD7U7Y7"/>
<keyword evidence="6 9" id="KW-0862">Zinc</keyword>
<feature type="compositionally biased region" description="Low complexity" evidence="10">
    <location>
        <begin position="237"/>
        <end position="247"/>
    </location>
</feature>
<evidence type="ECO:0000313" key="16">
    <source>
        <dbReference type="Proteomes" id="UP001230188"/>
    </source>
</evidence>
<evidence type="ECO:0000256" key="2">
    <source>
        <dbReference type="ARBA" id="ARBA00005690"/>
    </source>
</evidence>
<evidence type="ECO:0000256" key="5">
    <source>
        <dbReference type="ARBA" id="ARBA00022771"/>
    </source>
</evidence>
<dbReference type="EMBL" id="JAQMWT010000538">
    <property type="protein sequence ID" value="KAJ8599856.1"/>
    <property type="molecule type" value="Genomic_DNA"/>
</dbReference>
<keyword evidence="7 9" id="KW-0238">DNA-binding</keyword>
<dbReference type="Proteomes" id="UP001230188">
    <property type="component" value="Unassembled WGS sequence"/>
</dbReference>
<feature type="region of interest" description="Disordered" evidence="10">
    <location>
        <begin position="104"/>
        <end position="279"/>
    </location>
</feature>
<sequence length="715" mass="81304">MVEVTLGAIAAIMAEQVDRDTFHPILQVLDIRNLKGSERYRLICSDSNNYTQCMAASQLNRLIAAGQLEQGSLIKLEKYLVNSLQNHRIIIVLNFHVVSGPRPKIGLPTPVGSQDDKQQNQPPRQQDQPPPNVPAQRQQYQPQPPRQQQQPAQRYDQQRYDQQQPTSAQRYDQQQPTSAQRYDQQQPTSAQRYDQQQPTSAQRYDQHQPTSAQRYDQPHFDQQVQRNNQQQPPPHQPQQQSLLQRRPFSVLSTGNTEPGARPSVKRGGGPPSGANSISSLNPYLQRFTLRARITTKYAKKEWNKPTSQGQLFSIDLADESGEIRGTFFRDLVDRYLNTLEEGKIYIISDSSARIKPANKQWTSLSHEFEINFGNATFEEARDDGSIPVIQGTFIKLRQLARQTPPEGDKVDLVAVVKKADPISSFISKRDNLERKKREVTIVDDSGYDVRLTFWGEVSEQPDDFWERHPVVLAKGCRVSSFGGLSLSTSFSGMVKFDVQSDPETVRLRRWWASGGSEATSSPLTNSGTGGSFAPVPFEHRGVVDDIKTKNLGFQEKPSYLTFKGTLNFIKPERMWYEACTNEGCQKKVTQQSDDSWHCEKCQTTLEDCRRRYMVTGTLIDHTAQTWVTAFNDSALVIFESVTADQIAVYKEEVENHAGVFEDYIKGYLFRQFVVKVRVKNEMWQEQSRVKTSIVSIAPLDFVEESRALLDAIAHL</sequence>
<keyword evidence="8 9" id="KW-0539">Nucleus</keyword>
<dbReference type="Pfam" id="PF01336">
    <property type="entry name" value="tRNA_anti-codon"/>
    <property type="match status" value="1"/>
</dbReference>
<dbReference type="InterPro" id="IPR007199">
    <property type="entry name" value="Rep_factor-A_N"/>
</dbReference>
<comment type="subcellular location">
    <subcellularLocation>
        <location evidence="1 9">Nucleus</location>
    </subcellularLocation>
</comment>
<dbReference type="FunFam" id="2.40.50.140:FF:000064">
    <property type="entry name" value="Replication protein A subunit"/>
    <property type="match status" value="1"/>
</dbReference>
<dbReference type="CDD" id="cd04476">
    <property type="entry name" value="RPA1_DBD_C"/>
    <property type="match status" value="1"/>
</dbReference>
<keyword evidence="16" id="KW-1185">Reference proteome</keyword>
<proteinExistence type="inferred from homology"/>
<evidence type="ECO:0000256" key="4">
    <source>
        <dbReference type="ARBA" id="ARBA00022723"/>
    </source>
</evidence>
<dbReference type="InterPro" id="IPR004365">
    <property type="entry name" value="NA-bd_OB_tRNA"/>
</dbReference>
<dbReference type="CDD" id="cd04474">
    <property type="entry name" value="RPA1_DBD_A"/>
    <property type="match status" value="1"/>
</dbReference>
<evidence type="ECO:0000256" key="10">
    <source>
        <dbReference type="SAM" id="MobiDB-lite"/>
    </source>
</evidence>
<keyword evidence="4 9" id="KW-0479">Metal-binding</keyword>
<dbReference type="PANTHER" id="PTHR47165:SF4">
    <property type="entry name" value="OS03G0429900 PROTEIN"/>
    <property type="match status" value="1"/>
</dbReference>
<dbReference type="Pfam" id="PF16900">
    <property type="entry name" value="REPA_OB_2"/>
    <property type="match status" value="1"/>
</dbReference>
<accession>A0AAD7U7Y7</accession>
<feature type="domain" description="OB" evidence="11">
    <location>
        <begin position="288"/>
        <end position="348"/>
    </location>
</feature>
<comment type="caution">
    <text evidence="15">The sequence shown here is derived from an EMBL/GenBank/DDBJ whole genome shotgun (WGS) entry which is preliminary data.</text>
</comment>
<dbReference type="CDD" id="cd04475">
    <property type="entry name" value="RPA1_DBD_B"/>
    <property type="match status" value="1"/>
</dbReference>
<evidence type="ECO:0000256" key="6">
    <source>
        <dbReference type="ARBA" id="ARBA00022833"/>
    </source>
</evidence>